<feature type="binding site" evidence="11">
    <location>
        <position position="176"/>
    </location>
    <ligand>
        <name>Mg(2+)</name>
        <dbReference type="ChEBI" id="CHEBI:18420"/>
    </ligand>
</feature>
<keyword evidence="7 10" id="KW-0460">Magnesium</keyword>
<dbReference type="OrthoDB" id="9778595at2"/>
<keyword evidence="3 10" id="KW-0285">Flavoprotein</keyword>
<comment type="caution">
    <text evidence="12">The sequence shown here is derived from an EMBL/GenBank/DDBJ whole genome shotgun (WGS) entry which is preliminary data.</text>
</comment>
<evidence type="ECO:0000313" key="13">
    <source>
        <dbReference type="Proteomes" id="UP000319212"/>
    </source>
</evidence>
<dbReference type="Proteomes" id="UP000319212">
    <property type="component" value="Unassembled WGS sequence"/>
</dbReference>
<comment type="similarity">
    <text evidence="10">Belongs to the ApbE family.</text>
</comment>
<evidence type="ECO:0000256" key="3">
    <source>
        <dbReference type="ARBA" id="ARBA00022630"/>
    </source>
</evidence>
<organism evidence="12 13">
    <name type="scientific">Variovorax guangxiensis</name>
    <dbReference type="NCBI Taxonomy" id="1775474"/>
    <lineage>
        <taxon>Bacteria</taxon>
        <taxon>Pseudomonadati</taxon>
        <taxon>Pseudomonadota</taxon>
        <taxon>Betaproteobacteria</taxon>
        <taxon>Burkholderiales</taxon>
        <taxon>Comamonadaceae</taxon>
        <taxon>Variovorax</taxon>
    </lineage>
</organism>
<comment type="cofactor">
    <cofactor evidence="11">
        <name>Mg(2+)</name>
        <dbReference type="ChEBI" id="CHEBI:18420"/>
    </cofactor>
    <cofactor evidence="11">
        <name>Mn(2+)</name>
        <dbReference type="ChEBI" id="CHEBI:29035"/>
    </cofactor>
    <text evidence="11">Magnesium. Can also use manganese.</text>
</comment>
<dbReference type="SUPFAM" id="SSF143631">
    <property type="entry name" value="ApbE-like"/>
    <property type="match status" value="1"/>
</dbReference>
<dbReference type="InterPro" id="IPR024932">
    <property type="entry name" value="ApbE"/>
</dbReference>
<dbReference type="RefSeq" id="WP_140842737.1">
    <property type="nucleotide sequence ID" value="NZ_RCZI01000003.1"/>
</dbReference>
<name>A0A502DRL7_9BURK</name>
<dbReference type="Pfam" id="PF02424">
    <property type="entry name" value="ApbE"/>
    <property type="match status" value="1"/>
</dbReference>
<dbReference type="GO" id="GO:0046872">
    <property type="term" value="F:metal ion binding"/>
    <property type="evidence" value="ECO:0007669"/>
    <property type="project" value="UniProtKB-UniRule"/>
</dbReference>
<feature type="binding site" evidence="11">
    <location>
        <position position="290"/>
    </location>
    <ligand>
        <name>Mg(2+)</name>
        <dbReference type="ChEBI" id="CHEBI:18420"/>
    </ligand>
</feature>
<comment type="catalytic activity">
    <reaction evidence="9 10">
        <text>L-threonyl-[protein] + FAD = FMN-L-threonyl-[protein] + AMP + H(+)</text>
        <dbReference type="Rhea" id="RHEA:36847"/>
        <dbReference type="Rhea" id="RHEA-COMP:11060"/>
        <dbReference type="Rhea" id="RHEA-COMP:11061"/>
        <dbReference type="ChEBI" id="CHEBI:15378"/>
        <dbReference type="ChEBI" id="CHEBI:30013"/>
        <dbReference type="ChEBI" id="CHEBI:57692"/>
        <dbReference type="ChEBI" id="CHEBI:74257"/>
        <dbReference type="ChEBI" id="CHEBI:456215"/>
        <dbReference type="EC" id="2.7.1.180"/>
    </reaction>
</comment>
<reference evidence="12 13" key="1">
    <citation type="journal article" date="2019" name="Environ. Microbiol.">
        <title>Species interactions and distinct microbial communities in high Arctic permafrost affected cryosols are associated with the CH4 and CO2 gas fluxes.</title>
        <authorList>
            <person name="Altshuler I."/>
            <person name="Hamel J."/>
            <person name="Turney S."/>
            <person name="Magnuson E."/>
            <person name="Levesque R."/>
            <person name="Greer C."/>
            <person name="Whyte L.G."/>
        </authorList>
    </citation>
    <scope>NUCLEOTIDE SEQUENCE [LARGE SCALE GENOMIC DNA]</scope>
    <source>
        <strain evidence="12 13">S06.C</strain>
    </source>
</reference>
<evidence type="ECO:0000256" key="11">
    <source>
        <dbReference type="PIRSR" id="PIRSR006268-2"/>
    </source>
</evidence>
<accession>A0A502DRL7</accession>
<evidence type="ECO:0000256" key="9">
    <source>
        <dbReference type="ARBA" id="ARBA00048540"/>
    </source>
</evidence>
<evidence type="ECO:0000313" key="12">
    <source>
        <dbReference type="EMBL" id="TPG27977.1"/>
    </source>
</evidence>
<evidence type="ECO:0000256" key="5">
    <source>
        <dbReference type="ARBA" id="ARBA00022723"/>
    </source>
</evidence>
<protein>
    <recommendedName>
        <fullName evidence="2 10">FAD:protein FMN transferase</fullName>
        <ecNumber evidence="1 10">2.7.1.180</ecNumber>
    </recommendedName>
    <alternativeName>
        <fullName evidence="8 10">Flavin transferase</fullName>
    </alternativeName>
</protein>
<dbReference type="PANTHER" id="PTHR30040:SF2">
    <property type="entry name" value="FAD:PROTEIN FMN TRANSFERASE"/>
    <property type="match status" value="1"/>
</dbReference>
<dbReference type="PANTHER" id="PTHR30040">
    <property type="entry name" value="THIAMINE BIOSYNTHESIS LIPOPROTEIN APBE"/>
    <property type="match status" value="1"/>
</dbReference>
<evidence type="ECO:0000256" key="8">
    <source>
        <dbReference type="ARBA" id="ARBA00031306"/>
    </source>
</evidence>
<evidence type="ECO:0000256" key="7">
    <source>
        <dbReference type="ARBA" id="ARBA00022842"/>
    </source>
</evidence>
<dbReference type="PIRSF" id="PIRSF006268">
    <property type="entry name" value="ApbE"/>
    <property type="match status" value="1"/>
</dbReference>
<evidence type="ECO:0000256" key="1">
    <source>
        <dbReference type="ARBA" id="ARBA00011955"/>
    </source>
</evidence>
<dbReference type="Gene3D" id="3.10.520.10">
    <property type="entry name" value="ApbE-like domains"/>
    <property type="match status" value="1"/>
</dbReference>
<dbReference type="AlphaFoldDB" id="A0A502DRL7"/>
<keyword evidence="5 10" id="KW-0479">Metal-binding</keyword>
<feature type="binding site" evidence="11">
    <location>
        <position position="286"/>
    </location>
    <ligand>
        <name>Mg(2+)</name>
        <dbReference type="ChEBI" id="CHEBI:18420"/>
    </ligand>
</feature>
<proteinExistence type="inferred from homology"/>
<dbReference type="GO" id="GO:0016740">
    <property type="term" value="F:transferase activity"/>
    <property type="evidence" value="ECO:0007669"/>
    <property type="project" value="UniProtKB-UniRule"/>
</dbReference>
<dbReference type="InterPro" id="IPR003374">
    <property type="entry name" value="ApbE-like_sf"/>
</dbReference>
<keyword evidence="6 10" id="KW-0274">FAD</keyword>
<sequence>MRPSFATWRAGGYANAVVPRAADPARLQTLAGRTMGTSWSLKFDNPAMLPHATVQAAVTQALDRVIAQMSTWEPDSDIGRYNNAQPGSRHALPSAFAEVLACALHWAEASDGAIDPTVGPLVALWGFGAHADPALSPPSPAALTAARERVGWRRLAFDPATGRITQQGGLWLDLSGIAKGFAVDHVADALQAIGLRDFLVEIGGELKGCGQRTGGHPWRVRLDTLIDTLPPLSLCDLAVATSGDRWHAHEQAGRRWSHTIDPRSGEPAAPDLSSVTVLHPQCMHADALATTLAVLGAAEGLAFAQRHDIAALFVSRDVAGPRAIASHAWQVRTA</sequence>
<gene>
    <name evidence="12" type="ORF">EAH82_13695</name>
</gene>
<evidence type="ECO:0000256" key="6">
    <source>
        <dbReference type="ARBA" id="ARBA00022827"/>
    </source>
</evidence>
<evidence type="ECO:0000256" key="2">
    <source>
        <dbReference type="ARBA" id="ARBA00016337"/>
    </source>
</evidence>
<dbReference type="EC" id="2.7.1.180" evidence="1 10"/>
<keyword evidence="4 10" id="KW-0808">Transferase</keyword>
<dbReference type="EMBL" id="RCZI01000003">
    <property type="protein sequence ID" value="TPG27977.1"/>
    <property type="molecule type" value="Genomic_DNA"/>
</dbReference>
<evidence type="ECO:0000256" key="4">
    <source>
        <dbReference type="ARBA" id="ARBA00022679"/>
    </source>
</evidence>
<evidence type="ECO:0000256" key="10">
    <source>
        <dbReference type="PIRNR" id="PIRNR006268"/>
    </source>
</evidence>